<dbReference type="InParanoid" id="A0A0D0DYX0"/>
<dbReference type="Proteomes" id="UP000054538">
    <property type="component" value="Unassembled WGS sequence"/>
</dbReference>
<reference evidence="2" key="2">
    <citation type="submission" date="2015-01" db="EMBL/GenBank/DDBJ databases">
        <title>Evolutionary Origins and Diversification of the Mycorrhizal Mutualists.</title>
        <authorList>
            <consortium name="DOE Joint Genome Institute"/>
            <consortium name="Mycorrhizal Genomics Consortium"/>
            <person name="Kohler A."/>
            <person name="Kuo A."/>
            <person name="Nagy L.G."/>
            <person name="Floudas D."/>
            <person name="Copeland A."/>
            <person name="Barry K.W."/>
            <person name="Cichocki N."/>
            <person name="Veneault-Fourrey C."/>
            <person name="LaButti K."/>
            <person name="Lindquist E.A."/>
            <person name="Lipzen A."/>
            <person name="Lundell T."/>
            <person name="Morin E."/>
            <person name="Murat C."/>
            <person name="Riley R."/>
            <person name="Ohm R."/>
            <person name="Sun H."/>
            <person name="Tunlid A."/>
            <person name="Henrissat B."/>
            <person name="Grigoriev I.V."/>
            <person name="Hibbett D.S."/>
            <person name="Martin F."/>
        </authorList>
    </citation>
    <scope>NUCLEOTIDE SEQUENCE [LARGE SCALE GENOMIC DNA]</scope>
    <source>
        <strain evidence="2">Ve08.2h10</strain>
    </source>
</reference>
<gene>
    <name evidence="1" type="ORF">PAXRUDRAFT_11411</name>
</gene>
<dbReference type="HOGENOM" id="CLU_169825_0_0_1"/>
<accession>A0A0D0DYX0</accession>
<organism evidence="1 2">
    <name type="scientific">Paxillus rubicundulus Ve08.2h10</name>
    <dbReference type="NCBI Taxonomy" id="930991"/>
    <lineage>
        <taxon>Eukaryota</taxon>
        <taxon>Fungi</taxon>
        <taxon>Dikarya</taxon>
        <taxon>Basidiomycota</taxon>
        <taxon>Agaricomycotina</taxon>
        <taxon>Agaricomycetes</taxon>
        <taxon>Agaricomycetidae</taxon>
        <taxon>Boletales</taxon>
        <taxon>Paxilineae</taxon>
        <taxon>Paxillaceae</taxon>
        <taxon>Paxillus</taxon>
    </lineage>
</organism>
<reference evidence="1 2" key="1">
    <citation type="submission" date="2014-04" db="EMBL/GenBank/DDBJ databases">
        <authorList>
            <consortium name="DOE Joint Genome Institute"/>
            <person name="Kuo A."/>
            <person name="Kohler A."/>
            <person name="Jargeat P."/>
            <person name="Nagy L.G."/>
            <person name="Floudas D."/>
            <person name="Copeland A."/>
            <person name="Barry K.W."/>
            <person name="Cichocki N."/>
            <person name="Veneault-Fourrey C."/>
            <person name="LaButti K."/>
            <person name="Lindquist E.A."/>
            <person name="Lipzen A."/>
            <person name="Lundell T."/>
            <person name="Morin E."/>
            <person name="Murat C."/>
            <person name="Sun H."/>
            <person name="Tunlid A."/>
            <person name="Henrissat B."/>
            <person name="Grigoriev I.V."/>
            <person name="Hibbett D.S."/>
            <person name="Martin F."/>
            <person name="Nordberg H.P."/>
            <person name="Cantor M.N."/>
            <person name="Hua S.X."/>
        </authorList>
    </citation>
    <scope>NUCLEOTIDE SEQUENCE [LARGE SCALE GENOMIC DNA]</scope>
    <source>
        <strain evidence="1 2">Ve08.2h10</strain>
    </source>
</reference>
<proteinExistence type="predicted"/>
<dbReference type="EMBL" id="KN825038">
    <property type="protein sequence ID" value="KIK95506.1"/>
    <property type="molecule type" value="Genomic_DNA"/>
</dbReference>
<protein>
    <submittedName>
        <fullName evidence="1">Uncharacterized protein</fullName>
    </submittedName>
</protein>
<name>A0A0D0DYX0_9AGAM</name>
<keyword evidence="2" id="KW-1185">Reference proteome</keyword>
<sequence>MNLPEVEARLAAHLGHRYVDLDWRPALMAVMDAEGDVAATMKAIEPLADTAAHRTGIKICVPALGQPPSQLSVAEKTLMLSVNGLQQCNCIFGDPLSLEEILDPAKE</sequence>
<evidence type="ECO:0000313" key="2">
    <source>
        <dbReference type="Proteomes" id="UP000054538"/>
    </source>
</evidence>
<dbReference type="OrthoDB" id="162969at2759"/>
<dbReference type="AlphaFoldDB" id="A0A0D0DYX0"/>
<evidence type="ECO:0000313" key="1">
    <source>
        <dbReference type="EMBL" id="KIK95506.1"/>
    </source>
</evidence>